<protein>
    <submittedName>
        <fullName evidence="2">Uncharacterized protein</fullName>
    </submittedName>
</protein>
<dbReference type="Proteomes" id="UP001215827">
    <property type="component" value="Chromosome"/>
</dbReference>
<dbReference type="RefSeq" id="WP_278016859.1">
    <property type="nucleotide sequence ID" value="NZ_CP121106.1"/>
</dbReference>
<dbReference type="EMBL" id="CP121106">
    <property type="protein sequence ID" value="WFL78169.1"/>
    <property type="molecule type" value="Genomic_DNA"/>
</dbReference>
<feature type="compositionally biased region" description="Acidic residues" evidence="1">
    <location>
        <begin position="75"/>
        <end position="103"/>
    </location>
</feature>
<evidence type="ECO:0000313" key="3">
    <source>
        <dbReference type="Proteomes" id="UP001215827"/>
    </source>
</evidence>
<feature type="region of interest" description="Disordered" evidence="1">
    <location>
        <begin position="49"/>
        <end position="103"/>
    </location>
</feature>
<gene>
    <name evidence="2" type="ORF">P7228_03630</name>
</gene>
<accession>A0ABY8G181</accession>
<keyword evidence="3" id="KW-1185">Reference proteome</keyword>
<sequence length="103" mass="10132">MNPVAVGGLSLALLLAACGSEADVARESGDAKEAEGEILGGAISDDMLPLDKLKSQSPPLKQELAAGGDAAPASEGEDTDAAEDAPAEDAESDPDAEAPADEG</sequence>
<organism evidence="2 3">
    <name type="scientific">Altererythrobacter arenosus</name>
    <dbReference type="NCBI Taxonomy" id="3032592"/>
    <lineage>
        <taxon>Bacteria</taxon>
        <taxon>Pseudomonadati</taxon>
        <taxon>Pseudomonadota</taxon>
        <taxon>Alphaproteobacteria</taxon>
        <taxon>Sphingomonadales</taxon>
        <taxon>Erythrobacteraceae</taxon>
        <taxon>Altererythrobacter</taxon>
    </lineage>
</organism>
<proteinExistence type="predicted"/>
<evidence type="ECO:0000313" key="2">
    <source>
        <dbReference type="EMBL" id="WFL78169.1"/>
    </source>
</evidence>
<name>A0ABY8G181_9SPHN</name>
<reference evidence="2 3" key="1">
    <citation type="submission" date="2023-03" db="EMBL/GenBank/DDBJ databases">
        <title>Altererythrobacter sp. CAU 1644 isolated from sand.</title>
        <authorList>
            <person name="Kim W."/>
        </authorList>
    </citation>
    <scope>NUCLEOTIDE SEQUENCE [LARGE SCALE GENOMIC DNA]</scope>
    <source>
        <strain evidence="2 3">CAU 1644</strain>
    </source>
</reference>
<evidence type="ECO:0000256" key="1">
    <source>
        <dbReference type="SAM" id="MobiDB-lite"/>
    </source>
</evidence>